<dbReference type="SFLD" id="SFLDS00029">
    <property type="entry name" value="Radical_SAM"/>
    <property type="match status" value="1"/>
</dbReference>
<comment type="cofactor">
    <cofactor evidence="13 14">
        <name>[4Fe-4S] cluster</name>
        <dbReference type="ChEBI" id="CHEBI:49883"/>
    </cofactor>
    <text evidence="13 14">Binds 1 [4Fe-4S] cluster. The cluster is coordinated with 3 cysteines and an exchangeable S-adenosyl-L-methionine.</text>
</comment>
<evidence type="ECO:0000256" key="6">
    <source>
        <dbReference type="ARBA" id="ARBA00022691"/>
    </source>
</evidence>
<keyword evidence="5 13" id="KW-0808">Transferase</keyword>
<dbReference type="AlphaFoldDB" id="A0A7X6ICC9"/>
<dbReference type="SFLD" id="SFLDG01060">
    <property type="entry name" value="BATS_domain_containing"/>
    <property type="match status" value="1"/>
</dbReference>
<keyword evidence="6 13" id="KW-0949">S-adenosyl-L-methionine</keyword>
<keyword evidence="10 13" id="KW-0408">Iron</keyword>
<evidence type="ECO:0000256" key="3">
    <source>
        <dbReference type="ARBA" id="ARBA00012236"/>
    </source>
</evidence>
<comment type="catalytic activity">
    <reaction evidence="12 13">
        <text>(4R,5S)-dethiobiotin + (sulfur carrier)-SH + 2 reduced [2Fe-2S]-[ferredoxin] + 2 S-adenosyl-L-methionine = (sulfur carrier)-H + biotin + 2 5'-deoxyadenosine + 2 L-methionine + 2 oxidized [2Fe-2S]-[ferredoxin]</text>
        <dbReference type="Rhea" id="RHEA:22060"/>
        <dbReference type="Rhea" id="RHEA-COMP:10000"/>
        <dbReference type="Rhea" id="RHEA-COMP:10001"/>
        <dbReference type="Rhea" id="RHEA-COMP:14737"/>
        <dbReference type="Rhea" id="RHEA-COMP:14739"/>
        <dbReference type="ChEBI" id="CHEBI:17319"/>
        <dbReference type="ChEBI" id="CHEBI:29917"/>
        <dbReference type="ChEBI" id="CHEBI:33737"/>
        <dbReference type="ChEBI" id="CHEBI:33738"/>
        <dbReference type="ChEBI" id="CHEBI:57586"/>
        <dbReference type="ChEBI" id="CHEBI:57844"/>
        <dbReference type="ChEBI" id="CHEBI:59789"/>
        <dbReference type="ChEBI" id="CHEBI:64428"/>
        <dbReference type="ChEBI" id="CHEBI:149473"/>
        <dbReference type="EC" id="2.8.1.6"/>
    </reaction>
</comment>
<dbReference type="EC" id="2.8.1.6" evidence="3 13"/>
<keyword evidence="17" id="KW-1185">Reference proteome</keyword>
<dbReference type="SMART" id="SM00729">
    <property type="entry name" value="Elp3"/>
    <property type="match status" value="1"/>
</dbReference>
<dbReference type="GO" id="GO:0005506">
    <property type="term" value="F:iron ion binding"/>
    <property type="evidence" value="ECO:0007669"/>
    <property type="project" value="UniProtKB-UniRule"/>
</dbReference>
<evidence type="ECO:0000256" key="10">
    <source>
        <dbReference type="ARBA" id="ARBA00023004"/>
    </source>
</evidence>
<evidence type="ECO:0000256" key="12">
    <source>
        <dbReference type="ARBA" id="ARBA00051157"/>
    </source>
</evidence>
<dbReference type="GO" id="GO:0051537">
    <property type="term" value="F:2 iron, 2 sulfur cluster binding"/>
    <property type="evidence" value="ECO:0007669"/>
    <property type="project" value="UniProtKB-KW"/>
</dbReference>
<evidence type="ECO:0000256" key="9">
    <source>
        <dbReference type="ARBA" id="ARBA00022756"/>
    </source>
</evidence>
<comment type="cofactor">
    <cofactor evidence="13">
        <name>[2Fe-2S] cluster</name>
        <dbReference type="ChEBI" id="CHEBI:190135"/>
    </cofactor>
    <text evidence="13">Binds 1 [2Fe-2S] cluster. The cluster is coordinated with 3 cysteines and 1 arginine.</text>
</comment>
<keyword evidence="9 13" id="KW-0093">Biotin biosynthesis</keyword>
<dbReference type="SUPFAM" id="SSF102114">
    <property type="entry name" value="Radical SAM enzymes"/>
    <property type="match status" value="1"/>
</dbReference>
<dbReference type="PIRSF" id="PIRSF001619">
    <property type="entry name" value="Biotin_synth"/>
    <property type="match status" value="1"/>
</dbReference>
<dbReference type="InterPro" id="IPR010722">
    <property type="entry name" value="BATS_dom"/>
</dbReference>
<comment type="subunit">
    <text evidence="13">Homodimer.</text>
</comment>
<keyword evidence="11 13" id="KW-0411">Iron-sulfur</keyword>
<accession>A0A7X6ICC9</accession>
<proteinExistence type="inferred from homology"/>
<evidence type="ECO:0000313" key="16">
    <source>
        <dbReference type="EMBL" id="NKE72324.1"/>
    </source>
</evidence>
<dbReference type="GO" id="GO:0009102">
    <property type="term" value="P:biotin biosynthetic process"/>
    <property type="evidence" value="ECO:0007669"/>
    <property type="project" value="UniProtKB-UniRule"/>
</dbReference>
<dbReference type="SFLD" id="SFLDG01278">
    <property type="entry name" value="biotin_synthase_like"/>
    <property type="match status" value="1"/>
</dbReference>
<comment type="cofactor">
    <cofactor evidence="14">
        <name>[2Fe-2S] cluster</name>
        <dbReference type="ChEBI" id="CHEBI:190135"/>
    </cofactor>
    <text evidence="14">Binds 1 [2Fe-2S] cluster. The cluster is coordinated with 3 cysteines and 1 arginine.</text>
</comment>
<dbReference type="Pfam" id="PF06968">
    <property type="entry name" value="BATS"/>
    <property type="match status" value="1"/>
</dbReference>
<dbReference type="HAMAP" id="MF_01694">
    <property type="entry name" value="BioB"/>
    <property type="match status" value="1"/>
</dbReference>
<feature type="domain" description="Radical SAM core" evidence="15">
    <location>
        <begin position="48"/>
        <end position="279"/>
    </location>
</feature>
<dbReference type="PROSITE" id="PS51918">
    <property type="entry name" value="RADICAL_SAM"/>
    <property type="match status" value="1"/>
</dbReference>
<dbReference type="GO" id="GO:0004076">
    <property type="term" value="F:biotin synthase activity"/>
    <property type="evidence" value="ECO:0007669"/>
    <property type="project" value="UniProtKB-UniRule"/>
</dbReference>
<keyword evidence="4 13" id="KW-0004">4Fe-4S</keyword>
<organism evidence="16 17">
    <name type="scientific">Candidatus Manganitrophus noduliformans</name>
    <dbReference type="NCBI Taxonomy" id="2606439"/>
    <lineage>
        <taxon>Bacteria</taxon>
        <taxon>Pseudomonadati</taxon>
        <taxon>Nitrospirota</taxon>
        <taxon>Nitrospiria</taxon>
        <taxon>Candidatus Troglogloeales</taxon>
        <taxon>Candidatus Manganitrophaceae</taxon>
        <taxon>Candidatus Manganitrophus</taxon>
    </lineage>
</organism>
<dbReference type="InterPro" id="IPR024177">
    <property type="entry name" value="Biotin_synthase"/>
</dbReference>
<feature type="binding site" evidence="13 14">
    <location>
        <position position="73"/>
    </location>
    <ligand>
        <name>[4Fe-4S] cluster</name>
        <dbReference type="ChEBI" id="CHEBI:49883"/>
        <note>4Fe-4S-S-AdoMet</note>
    </ligand>
</feature>
<dbReference type="RefSeq" id="WP_168061851.1">
    <property type="nucleotide sequence ID" value="NZ_VTOW01000003.1"/>
</dbReference>
<evidence type="ECO:0000256" key="1">
    <source>
        <dbReference type="ARBA" id="ARBA00004942"/>
    </source>
</evidence>
<comment type="caution">
    <text evidence="13">Lacks conserved residue(s) required for the propagation of feature annotation.</text>
</comment>
<evidence type="ECO:0000256" key="14">
    <source>
        <dbReference type="PIRSR" id="PIRSR001619-1"/>
    </source>
</evidence>
<evidence type="ECO:0000256" key="8">
    <source>
        <dbReference type="ARBA" id="ARBA00022723"/>
    </source>
</evidence>
<dbReference type="NCBIfam" id="TIGR00433">
    <property type="entry name" value="bioB"/>
    <property type="match status" value="1"/>
</dbReference>
<feature type="binding site" evidence="13 14">
    <location>
        <position position="66"/>
    </location>
    <ligand>
        <name>[4Fe-4S] cluster</name>
        <dbReference type="ChEBI" id="CHEBI:49883"/>
        <note>4Fe-4S-S-AdoMet</note>
    </ligand>
</feature>
<reference evidence="16 17" key="1">
    <citation type="journal article" date="2020" name="Nature">
        <title>Bacterial chemolithoautotrophy via manganese oxidation.</title>
        <authorList>
            <person name="Yu H."/>
            <person name="Leadbetter J.R."/>
        </authorList>
    </citation>
    <scope>NUCLEOTIDE SEQUENCE [LARGE SCALE GENOMIC DNA]</scope>
    <source>
        <strain evidence="16 17">Mn-1</strain>
    </source>
</reference>
<dbReference type="EMBL" id="VTOW01000003">
    <property type="protein sequence ID" value="NKE72324.1"/>
    <property type="molecule type" value="Genomic_DNA"/>
</dbReference>
<dbReference type="Pfam" id="PF04055">
    <property type="entry name" value="Radical_SAM"/>
    <property type="match status" value="1"/>
</dbReference>
<keyword evidence="7 13" id="KW-0001">2Fe-2S</keyword>
<dbReference type="InterPro" id="IPR007197">
    <property type="entry name" value="rSAM"/>
</dbReference>
<evidence type="ECO:0000256" key="5">
    <source>
        <dbReference type="ARBA" id="ARBA00022679"/>
    </source>
</evidence>
<comment type="pathway">
    <text evidence="1 13">Cofactor biosynthesis; biotin biosynthesis; biotin from 7,8-diaminononanoate: step 2/2.</text>
</comment>
<sequence>MRDFIRKMEEKAIAGERLTYEEGCRLMQVSGPDLFDLIASANRVRHHYRGDQINLCSIVNAKAGNCSENCNFCAQSAYHDTGIPSYPLMDSEGIVQAAKEAGSNGAEAFGIVAAWWGLREGRDLEMVLQRIRELVAAGHTRTDASLGIIADRRIAFKLKEAGLAFYNHNLETARSHFPKICTTHTYDDRVRTIQYCKEAGIGICSGGIFGMGESPDQRIELAVALQELDADVVPLNFLHAIKGTPFENLPPLQPMEILKIIAVYRLMLPSKDIMTAGGREVHLRDLQSWMFAAGASHTLIGNYLTTLGRKSEDDLKMIEDLGLRAVAYCGETLQETKVKA</sequence>
<evidence type="ECO:0000256" key="11">
    <source>
        <dbReference type="ARBA" id="ARBA00023014"/>
    </source>
</evidence>
<evidence type="ECO:0000313" key="17">
    <source>
        <dbReference type="Proteomes" id="UP000534783"/>
    </source>
</evidence>
<evidence type="ECO:0000259" key="15">
    <source>
        <dbReference type="PROSITE" id="PS51918"/>
    </source>
</evidence>
<dbReference type="PANTHER" id="PTHR22976:SF2">
    <property type="entry name" value="BIOTIN SYNTHASE, MITOCHONDRIAL"/>
    <property type="match status" value="1"/>
</dbReference>
<feature type="binding site" evidence="13 14">
    <location>
        <position position="70"/>
    </location>
    <ligand>
        <name>[4Fe-4S] cluster</name>
        <dbReference type="ChEBI" id="CHEBI:49883"/>
        <note>4Fe-4S-S-AdoMet</note>
    </ligand>
</feature>
<dbReference type="GO" id="GO:0051539">
    <property type="term" value="F:4 iron, 4 sulfur cluster binding"/>
    <property type="evidence" value="ECO:0007669"/>
    <property type="project" value="UniProtKB-KW"/>
</dbReference>
<comment type="function">
    <text evidence="13">Catalyzes the conversion of dethiobiotin (DTB) to biotin by the insertion of a sulfur atom into dethiobiotin via a radical-based mechanism.</text>
</comment>
<evidence type="ECO:0000256" key="2">
    <source>
        <dbReference type="ARBA" id="ARBA00010765"/>
    </source>
</evidence>
<dbReference type="SMART" id="SM00876">
    <property type="entry name" value="BATS"/>
    <property type="match status" value="1"/>
</dbReference>
<feature type="binding site" evidence="13 14">
    <location>
        <position position="204"/>
    </location>
    <ligand>
        <name>[2Fe-2S] cluster</name>
        <dbReference type="ChEBI" id="CHEBI:190135"/>
    </ligand>
</feature>
<keyword evidence="8 13" id="KW-0479">Metal-binding</keyword>
<dbReference type="InterPro" id="IPR006638">
    <property type="entry name" value="Elp3/MiaA/NifB-like_rSAM"/>
</dbReference>
<evidence type="ECO:0000256" key="13">
    <source>
        <dbReference type="HAMAP-Rule" id="MF_01694"/>
    </source>
</evidence>
<protein>
    <recommendedName>
        <fullName evidence="3 13">Biotin synthase</fullName>
        <ecNumber evidence="3 13">2.8.1.6</ecNumber>
    </recommendedName>
</protein>
<dbReference type="InterPro" id="IPR013785">
    <property type="entry name" value="Aldolase_TIM"/>
</dbReference>
<evidence type="ECO:0000256" key="4">
    <source>
        <dbReference type="ARBA" id="ARBA00022485"/>
    </source>
</evidence>
<dbReference type="PANTHER" id="PTHR22976">
    <property type="entry name" value="BIOTIN SYNTHASE"/>
    <property type="match status" value="1"/>
</dbReference>
<evidence type="ECO:0000256" key="7">
    <source>
        <dbReference type="ARBA" id="ARBA00022714"/>
    </source>
</evidence>
<dbReference type="Gene3D" id="3.20.20.70">
    <property type="entry name" value="Aldolase class I"/>
    <property type="match status" value="1"/>
</dbReference>
<dbReference type="InterPro" id="IPR002684">
    <property type="entry name" value="Biotin_synth/BioAB"/>
</dbReference>
<dbReference type="CDD" id="cd01335">
    <property type="entry name" value="Radical_SAM"/>
    <property type="match status" value="1"/>
</dbReference>
<dbReference type="UniPathway" id="UPA00078">
    <property type="reaction ID" value="UER00162"/>
</dbReference>
<comment type="similarity">
    <text evidence="2 13">Belongs to the radical SAM superfamily. Biotin synthase family.</text>
</comment>
<gene>
    <name evidence="13 16" type="primary">bioB</name>
    <name evidence="16" type="ORF">MNODULE_16360</name>
</gene>
<name>A0A7X6ICC9_9BACT</name>
<dbReference type="Proteomes" id="UP000534783">
    <property type="component" value="Unassembled WGS sequence"/>
</dbReference>
<dbReference type="InterPro" id="IPR058240">
    <property type="entry name" value="rSAM_sf"/>
</dbReference>
<comment type="caution">
    <text evidence="16">The sequence shown here is derived from an EMBL/GenBank/DDBJ whole genome shotgun (WGS) entry which is preliminary data.</text>
</comment>